<dbReference type="Pfam" id="PF00665">
    <property type="entry name" value="rve"/>
    <property type="match status" value="1"/>
</dbReference>
<dbReference type="InterPro" id="IPR001584">
    <property type="entry name" value="Integrase_cat-core"/>
</dbReference>
<comment type="caution">
    <text evidence="2">The sequence shown here is derived from an EMBL/GenBank/DDBJ whole genome shotgun (WGS) entry which is preliminary data.</text>
</comment>
<accession>A0AAJ2DAM8</accession>
<evidence type="ECO:0000313" key="3">
    <source>
        <dbReference type="Proteomes" id="UP001224622"/>
    </source>
</evidence>
<organism evidence="2 3">
    <name type="scientific">Serratia fonticola</name>
    <dbReference type="NCBI Taxonomy" id="47917"/>
    <lineage>
        <taxon>Bacteria</taxon>
        <taxon>Pseudomonadati</taxon>
        <taxon>Pseudomonadota</taxon>
        <taxon>Gammaproteobacteria</taxon>
        <taxon>Enterobacterales</taxon>
        <taxon>Yersiniaceae</taxon>
        <taxon>Serratia</taxon>
    </lineage>
</organism>
<name>A0AAJ2DAM8_SERFO</name>
<dbReference type="InterPro" id="IPR048020">
    <property type="entry name" value="Transpos_IS3"/>
</dbReference>
<proteinExistence type="predicted"/>
<feature type="domain" description="Integrase catalytic" evidence="1">
    <location>
        <begin position="246"/>
        <end position="407"/>
    </location>
</feature>
<dbReference type="GO" id="GO:0015074">
    <property type="term" value="P:DNA integration"/>
    <property type="evidence" value="ECO:0007669"/>
    <property type="project" value="InterPro"/>
</dbReference>
<dbReference type="InterPro" id="IPR050900">
    <property type="entry name" value="Transposase_IS3/IS150/IS904"/>
</dbReference>
<dbReference type="NCBIfam" id="NF033516">
    <property type="entry name" value="transpos_IS3"/>
    <property type="match status" value="1"/>
</dbReference>
<dbReference type="GO" id="GO:0003676">
    <property type="term" value="F:nucleic acid binding"/>
    <property type="evidence" value="ECO:0007669"/>
    <property type="project" value="InterPro"/>
</dbReference>
<dbReference type="InterPro" id="IPR012337">
    <property type="entry name" value="RNaseH-like_sf"/>
</dbReference>
<dbReference type="Gene3D" id="1.10.10.10">
    <property type="entry name" value="Winged helix-like DNA-binding domain superfamily/Winged helix DNA-binding domain"/>
    <property type="match status" value="1"/>
</dbReference>
<evidence type="ECO:0000313" key="2">
    <source>
        <dbReference type="EMBL" id="MDQ9130492.1"/>
    </source>
</evidence>
<evidence type="ECO:0000259" key="1">
    <source>
        <dbReference type="PROSITE" id="PS50994"/>
    </source>
</evidence>
<dbReference type="PANTHER" id="PTHR46889">
    <property type="entry name" value="TRANSPOSASE INSF FOR INSERTION SEQUENCE IS3B-RELATED"/>
    <property type="match status" value="1"/>
</dbReference>
<dbReference type="Gene3D" id="3.30.420.10">
    <property type="entry name" value="Ribonuclease H-like superfamily/Ribonuclease H"/>
    <property type="match status" value="1"/>
</dbReference>
<reference evidence="2" key="1">
    <citation type="submission" date="2023-08" db="EMBL/GenBank/DDBJ databases">
        <title>The Comparative Genomic Analysis of Yersiniaceae from Polar Regions.</title>
        <authorList>
            <person name="Goncharov A."/>
            <person name="Aslanov B."/>
            <person name="Kolodzhieva V."/>
            <person name="Azarov D."/>
            <person name="Mochov A."/>
            <person name="Lebedeva E."/>
        </authorList>
    </citation>
    <scope>NUCLEOTIDE SEQUENCE</scope>
    <source>
        <strain evidence="2">Vf</strain>
    </source>
</reference>
<dbReference type="PANTHER" id="PTHR46889:SF5">
    <property type="entry name" value="INTEGRASE PROTEIN"/>
    <property type="match status" value="1"/>
</dbReference>
<gene>
    <name evidence="2" type="ORF">RDT67_29300</name>
</gene>
<dbReference type="InterPro" id="IPR009057">
    <property type="entry name" value="Homeodomain-like_sf"/>
</dbReference>
<dbReference type="InterPro" id="IPR036397">
    <property type="entry name" value="RNaseH_sf"/>
</dbReference>
<dbReference type="Proteomes" id="UP001224622">
    <property type="component" value="Unassembled WGS sequence"/>
</dbReference>
<dbReference type="InterPro" id="IPR036388">
    <property type="entry name" value="WH-like_DNA-bd_sf"/>
</dbReference>
<sequence>MAEFKRTQRDYPLSFKIAVVEQVEKGEMTYKQAQLRYGIQGRSTVLTWLRKHGHLNWAPGLPHLSSRELPMSQPPAPLTPEQRIRELEEQLELVTQKAEFLDAVVNVLKNDYGISVNKKAARQVLTQKQTPKITITRACQFLGHSRQAWYQHNTRLSKQRARDVRIIDFVKTIRVRQARIGTRKLHYLLNKQSDDGLHVGRDRLFSLLKERRLLVPVKRAYHKTTDSHHRFRRHPNLLKAGPEQVVVRRPEQVWVADITYLPTRNGMVYLSLITDACSRKIMGHHVHSDLRTDNVVQALKQALKQRKTTQPLIHHSDRGIQYCSASYQSIHERHGLICSMTDGYDCYQNALAERVNGILKTEFLLSRPADLEQARKMVKESIEIYNRERPHQALKYKTPDAVHQAFYRHKSVNLF</sequence>
<dbReference type="SUPFAM" id="SSF53098">
    <property type="entry name" value="Ribonuclease H-like"/>
    <property type="match status" value="1"/>
</dbReference>
<dbReference type="SUPFAM" id="SSF46689">
    <property type="entry name" value="Homeodomain-like"/>
    <property type="match status" value="1"/>
</dbReference>
<dbReference type="AlphaFoldDB" id="A0AAJ2DAM8"/>
<protein>
    <submittedName>
        <fullName evidence="2">IS3 family transposase</fullName>
    </submittedName>
</protein>
<dbReference type="PROSITE" id="PS50994">
    <property type="entry name" value="INTEGRASE"/>
    <property type="match status" value="1"/>
</dbReference>
<dbReference type="EMBL" id="JAVIGA010000085">
    <property type="protein sequence ID" value="MDQ9130492.1"/>
    <property type="molecule type" value="Genomic_DNA"/>
</dbReference>